<feature type="transmembrane region" description="Helical" evidence="1">
    <location>
        <begin position="357"/>
        <end position="377"/>
    </location>
</feature>
<feature type="transmembrane region" description="Helical" evidence="1">
    <location>
        <begin position="141"/>
        <end position="160"/>
    </location>
</feature>
<evidence type="ECO:0000313" key="4">
    <source>
        <dbReference type="Proteomes" id="UP000680588"/>
    </source>
</evidence>
<feature type="transmembrane region" description="Helical" evidence="1">
    <location>
        <begin position="223"/>
        <end position="241"/>
    </location>
</feature>
<feature type="transmembrane region" description="Helical" evidence="1">
    <location>
        <begin position="167"/>
        <end position="188"/>
    </location>
</feature>
<protein>
    <recommendedName>
        <fullName evidence="2">EccD-like transmembrane domain-containing protein</fullName>
    </recommendedName>
</protein>
<keyword evidence="1" id="KW-0472">Membrane</keyword>
<feature type="transmembrane region" description="Helical" evidence="1">
    <location>
        <begin position="329"/>
        <end position="345"/>
    </location>
</feature>
<dbReference type="InterPro" id="IPR024962">
    <property type="entry name" value="YukD-like"/>
</dbReference>
<dbReference type="Proteomes" id="UP000680588">
    <property type="component" value="Chromosome"/>
</dbReference>
<organism evidence="3 4">
    <name type="scientific">Arthrobacter sunyaminii</name>
    <dbReference type="NCBI Taxonomy" id="2816859"/>
    <lineage>
        <taxon>Bacteria</taxon>
        <taxon>Bacillati</taxon>
        <taxon>Actinomycetota</taxon>
        <taxon>Actinomycetes</taxon>
        <taxon>Micrococcales</taxon>
        <taxon>Micrococcaceae</taxon>
        <taxon>Arthrobacter</taxon>
    </lineage>
</organism>
<keyword evidence="4" id="KW-1185">Reference proteome</keyword>
<dbReference type="Gene3D" id="3.10.20.90">
    <property type="entry name" value="Phosphatidylinositol 3-kinase Catalytic Subunit, Chain A, domain 1"/>
    <property type="match status" value="1"/>
</dbReference>
<feature type="domain" description="EccD-like transmembrane" evidence="2">
    <location>
        <begin position="119"/>
        <end position="442"/>
    </location>
</feature>
<dbReference type="InterPro" id="IPR044049">
    <property type="entry name" value="EccD_transm"/>
</dbReference>
<dbReference type="KEGG" id="asun:KG104_05480"/>
<dbReference type="Pfam" id="PF08817">
    <property type="entry name" value="YukD"/>
    <property type="match status" value="1"/>
</dbReference>
<keyword evidence="1" id="KW-0812">Transmembrane</keyword>
<keyword evidence="1" id="KW-1133">Transmembrane helix</keyword>
<evidence type="ECO:0000259" key="2">
    <source>
        <dbReference type="Pfam" id="PF19053"/>
    </source>
</evidence>
<evidence type="ECO:0000256" key="1">
    <source>
        <dbReference type="SAM" id="Phobius"/>
    </source>
</evidence>
<accession>A0A975S7E6</accession>
<proteinExistence type="predicted"/>
<feature type="transmembrane region" description="Helical" evidence="1">
    <location>
        <begin position="112"/>
        <end position="135"/>
    </location>
</feature>
<reference evidence="3" key="1">
    <citation type="submission" date="2021-06" db="EMBL/GenBank/DDBJ databases">
        <title>Novel species in genus Arthrobacter.</title>
        <authorList>
            <person name="Zhang G."/>
        </authorList>
    </citation>
    <scope>NUCLEOTIDE SEQUENCE</scope>
    <source>
        <strain evidence="3">Zg-ZUI122</strain>
    </source>
</reference>
<name>A0A975S7E6_9MICC</name>
<feature type="transmembrane region" description="Helical" evidence="1">
    <location>
        <begin position="383"/>
        <end position="401"/>
    </location>
</feature>
<sequence>MAHAFTRVTLISSRKHVDLLLPSDEPVGLLLPQVLNLLEDVPAAQVAAKVLVAGDGTELSAGQSLNQARVLDGSSLLLCNAAEAPPAAVVYDITDLVVDETRAVGGRWNIRFSALTAGTFMAAGIWAGAEILLAALAPDSAWWMLLALSLLGLAAGTSAGQLQPRSALGTTLLGAGWLAGLGGALHVYDGDPARLHAAALIVAGLSVLGLAGLGTFSAQPRAFFSAAATLVLAAGVWSAAGALTGDAVRAAALAALAGTVILGLLPKLALESSGLATLDDQRAKGGSIARTDARDAVAAAHRGLTLGTVITALCLAPGLWLLGTDTRDQNWTLPLLLALTLALFLRTRSFPLAPQRIALYLAVAVGLGAAVPAALRILPGQPWAVGVAVLLIAATAAVSLTSTLPDHTQARFRLLAKRMETFSILASVPLIAGMFGLFSQLAGSFS</sequence>
<dbReference type="Pfam" id="PF19053">
    <property type="entry name" value="EccD"/>
    <property type="match status" value="1"/>
</dbReference>
<dbReference type="AlphaFoldDB" id="A0A975S7E6"/>
<feature type="transmembrane region" description="Helical" evidence="1">
    <location>
        <begin position="422"/>
        <end position="442"/>
    </location>
</feature>
<feature type="transmembrane region" description="Helical" evidence="1">
    <location>
        <begin position="247"/>
        <end position="265"/>
    </location>
</feature>
<evidence type="ECO:0000313" key="3">
    <source>
        <dbReference type="EMBL" id="QWQ37212.1"/>
    </source>
</evidence>
<gene>
    <name evidence="3" type="ORF">KG104_05480</name>
</gene>
<dbReference type="EMBL" id="CP076456">
    <property type="protein sequence ID" value="QWQ37212.1"/>
    <property type="molecule type" value="Genomic_DNA"/>
</dbReference>
<feature type="transmembrane region" description="Helical" evidence="1">
    <location>
        <begin position="304"/>
        <end position="323"/>
    </location>
</feature>
<dbReference type="RefSeq" id="WP_207347513.1">
    <property type="nucleotide sequence ID" value="NZ_CP076456.1"/>
</dbReference>
<feature type="transmembrane region" description="Helical" evidence="1">
    <location>
        <begin position="194"/>
        <end position="216"/>
    </location>
</feature>